<dbReference type="CDD" id="cd00350">
    <property type="entry name" value="rubredoxin_like"/>
    <property type="match status" value="1"/>
</dbReference>
<accession>A0A7T3KUD0</accession>
<gene>
    <name evidence="3" type="ORF">I7X12_15630</name>
</gene>
<name>A0A7T3KUD0_9EURY</name>
<dbReference type="KEGG" id="hlt:I7X12_15630"/>
<dbReference type="Proteomes" id="UP000595001">
    <property type="component" value="Chromosome"/>
</dbReference>
<feature type="transmembrane region" description="Helical" evidence="2">
    <location>
        <begin position="135"/>
        <end position="155"/>
    </location>
</feature>
<feature type="transmembrane region" description="Helical" evidence="2">
    <location>
        <begin position="66"/>
        <end position="90"/>
    </location>
</feature>
<protein>
    <submittedName>
        <fullName evidence="3">Uncharacterized protein</fullName>
    </submittedName>
</protein>
<evidence type="ECO:0000313" key="4">
    <source>
        <dbReference type="Proteomes" id="UP000595001"/>
    </source>
</evidence>
<organism evidence="3 4">
    <name type="scientific">Halosimplex litoreum</name>
    <dbReference type="NCBI Taxonomy" id="1198301"/>
    <lineage>
        <taxon>Archaea</taxon>
        <taxon>Methanobacteriati</taxon>
        <taxon>Methanobacteriota</taxon>
        <taxon>Stenosarchaea group</taxon>
        <taxon>Halobacteria</taxon>
        <taxon>Halobacteriales</taxon>
        <taxon>Haloarculaceae</taxon>
        <taxon>Halosimplex</taxon>
    </lineage>
</organism>
<proteinExistence type="predicted"/>
<dbReference type="OrthoDB" id="241537at2157"/>
<keyword evidence="4" id="KW-1185">Reference proteome</keyword>
<dbReference type="GeneID" id="60589953"/>
<keyword evidence="2" id="KW-0812">Transmembrane</keyword>
<feature type="transmembrane region" description="Helical" evidence="2">
    <location>
        <begin position="223"/>
        <end position="250"/>
    </location>
</feature>
<sequence>MDTRDTRRELGRSVRLLADEERWLFLGLLAGAAGYLIWLAGTGVAVSQIADLAVGAYTVDPWSTEAAGLAVTFAVLWVLVPSAVAVRYVVGKLTNLRGNVEQCYRFDRPLVALVPPLVLLGVAVAVGAARGVATWDVLALLAVANTLLLVRTVAYGYRVYSFSVPRLLQALVFASAVVATTATVSRAASLGGQTALVEAATVRYGVSDVVFGEVSRAGFTAPLLPLAAVAAPATLALAYVWLQLFASLLVRIRRPNVPRSAIRAGQRYPQVVQPGTSDRLAMGTASGGGSGSESGGASSGGGSRSTDAADASSGGSSADTASTADDPTSDASGSADSSGDSVEPAGQTRVFSPPEDAEAPGADAGSGGTAVKNEFCPICGETYAAEPDRTNCPNCNAVLDRD</sequence>
<evidence type="ECO:0000313" key="3">
    <source>
        <dbReference type="EMBL" id="QPV62159.1"/>
    </source>
</evidence>
<evidence type="ECO:0000256" key="2">
    <source>
        <dbReference type="SAM" id="Phobius"/>
    </source>
</evidence>
<dbReference type="RefSeq" id="WP_198060974.1">
    <property type="nucleotide sequence ID" value="NZ_CP065856.1"/>
</dbReference>
<dbReference type="AlphaFoldDB" id="A0A7T3KUD0"/>
<feature type="region of interest" description="Disordered" evidence="1">
    <location>
        <begin position="268"/>
        <end position="371"/>
    </location>
</feature>
<feature type="compositionally biased region" description="Low complexity" evidence="1">
    <location>
        <begin position="304"/>
        <end position="341"/>
    </location>
</feature>
<feature type="transmembrane region" description="Helical" evidence="2">
    <location>
        <begin position="167"/>
        <end position="188"/>
    </location>
</feature>
<keyword evidence="2" id="KW-1133">Transmembrane helix</keyword>
<feature type="transmembrane region" description="Helical" evidence="2">
    <location>
        <begin position="110"/>
        <end position="129"/>
    </location>
</feature>
<dbReference type="EMBL" id="CP065856">
    <property type="protein sequence ID" value="QPV62159.1"/>
    <property type="molecule type" value="Genomic_DNA"/>
</dbReference>
<feature type="compositionally biased region" description="Gly residues" evidence="1">
    <location>
        <begin position="285"/>
        <end position="303"/>
    </location>
</feature>
<reference evidence="3 4" key="1">
    <citation type="submission" date="2020-12" db="EMBL/GenBank/DDBJ databases">
        <title>Halosimplex halophilum sp. nov. and Halosimplex salinum sp. nov., two new members of the genus Halosimplex.</title>
        <authorList>
            <person name="Cui H.L."/>
        </authorList>
    </citation>
    <scope>NUCLEOTIDE SEQUENCE [LARGE SCALE GENOMIC DNA]</scope>
    <source>
        <strain evidence="3 4">YGH94</strain>
    </source>
</reference>
<evidence type="ECO:0000256" key="1">
    <source>
        <dbReference type="SAM" id="MobiDB-lite"/>
    </source>
</evidence>
<feature type="transmembrane region" description="Helical" evidence="2">
    <location>
        <begin position="23"/>
        <end position="46"/>
    </location>
</feature>
<keyword evidence="2" id="KW-0472">Membrane</keyword>